<evidence type="ECO:0000256" key="5">
    <source>
        <dbReference type="ARBA" id="ARBA00022753"/>
    </source>
</evidence>
<dbReference type="GO" id="GO:0010008">
    <property type="term" value="C:endosome membrane"/>
    <property type="evidence" value="ECO:0007669"/>
    <property type="project" value="UniProtKB-SubCell"/>
</dbReference>
<evidence type="ECO:0000256" key="9">
    <source>
        <dbReference type="ARBA" id="ARBA00033785"/>
    </source>
</evidence>
<reference evidence="12" key="1">
    <citation type="submission" date="2022-11" db="EMBL/GenBank/DDBJ databases">
        <title>Genome Sequence of Cubamyces cubensis.</title>
        <authorList>
            <person name="Buettner E."/>
        </authorList>
    </citation>
    <scope>NUCLEOTIDE SEQUENCE</scope>
    <source>
        <strain evidence="12">MPL-01</strain>
    </source>
</reference>
<feature type="compositionally biased region" description="Low complexity" evidence="10">
    <location>
        <begin position="8"/>
        <end position="17"/>
    </location>
</feature>
<keyword evidence="13" id="KW-1185">Reference proteome</keyword>
<evidence type="ECO:0000313" key="12">
    <source>
        <dbReference type="EMBL" id="KAJ8489983.1"/>
    </source>
</evidence>
<comment type="subcellular location">
    <subcellularLocation>
        <location evidence="2">Endosome</location>
    </subcellularLocation>
    <subcellularLocation>
        <location evidence="1">Vacuole membrane</location>
        <topology evidence="1">Peripheral membrane protein</topology>
    </subcellularLocation>
</comment>
<dbReference type="CDD" id="cd07280">
    <property type="entry name" value="PX_YPT35"/>
    <property type="match status" value="1"/>
</dbReference>
<dbReference type="InterPro" id="IPR036871">
    <property type="entry name" value="PX_dom_sf"/>
</dbReference>
<feature type="region of interest" description="Disordered" evidence="10">
    <location>
        <begin position="1"/>
        <end position="22"/>
    </location>
</feature>
<evidence type="ECO:0000256" key="1">
    <source>
        <dbReference type="ARBA" id="ARBA00004148"/>
    </source>
</evidence>
<dbReference type="EMBL" id="JAPEVG010000041">
    <property type="protein sequence ID" value="KAJ8489983.1"/>
    <property type="molecule type" value="Genomic_DNA"/>
</dbReference>
<evidence type="ECO:0000256" key="6">
    <source>
        <dbReference type="ARBA" id="ARBA00023136"/>
    </source>
</evidence>
<dbReference type="SUPFAM" id="SSF64268">
    <property type="entry name" value="PX domain"/>
    <property type="match status" value="1"/>
</dbReference>
<dbReference type="AlphaFoldDB" id="A0AAD7TZE2"/>
<comment type="function">
    <text evidence="7">Recruits the lipid transfer protein VPS13 to endosomal and vacuolar membranes.</text>
</comment>
<organism evidence="12 13">
    <name type="scientific">Trametes cubensis</name>
    <dbReference type="NCBI Taxonomy" id="1111947"/>
    <lineage>
        <taxon>Eukaryota</taxon>
        <taxon>Fungi</taxon>
        <taxon>Dikarya</taxon>
        <taxon>Basidiomycota</taxon>
        <taxon>Agaricomycotina</taxon>
        <taxon>Agaricomycetes</taxon>
        <taxon>Polyporales</taxon>
        <taxon>Polyporaceae</taxon>
        <taxon>Trametes</taxon>
    </lineage>
</organism>
<gene>
    <name evidence="12" type="ORF">ONZ51_g2577</name>
</gene>
<dbReference type="InterPro" id="IPR037917">
    <property type="entry name" value="Ypt35_PX"/>
</dbReference>
<sequence length="582" mass="65497">MASANTPSHSAESSESSGRPGLLVLLPDRIDVEEEARFYDDIVDSASTVGGDYPYGQDDSPPLSPHEAQSIFSRDIWLGDNCGESQAFARNVEIAGWTSVGDKRGGAYVVYDCVITMKEGLTVHALKRYSAFAQLYARLRATLPANQQSYVPSLPPKAPLAKFRPSFLDRRRRLLQHWLSAILLHPEIGGCQALLHSALYLLLLLVPTLRVGAAYDHLMQTCRFLYEESPKILLRETVPLKTSIQLSGFLTFLRAQEGRLAFVRSLRFELLDWEDEGVPEFFIHLPLMLNLHSLHLTHGERLFQRDPDVVDIIAEIPSLQELTVHHAGFETTRLLKCLQSHLVCVDIDFGDLDDYPFFQTIREEQYPPFHPLLILSHSMASLTKLVLRQWYTHSEITPDPDLLYPNMRELEIHNSGLPLIAPFVRACPNLWHLVHRAGLESRGHPLSTTETSSLLEGYAAHRAHNISQQASFDRTWDQLHSFSGDLAGLYVLGLTCPIERVTLHLNCEDWPAMLGPSLFYARPRYLEIRDLEGRSSTNGDASGWRESLRALLSGEVGSRMEQFSGMSDILAEDQPATESILL</sequence>
<dbReference type="PROSITE" id="PS50195">
    <property type="entry name" value="PX"/>
    <property type="match status" value="1"/>
</dbReference>
<dbReference type="Pfam" id="PF00787">
    <property type="entry name" value="PX"/>
    <property type="match status" value="1"/>
</dbReference>
<dbReference type="GO" id="GO:0032266">
    <property type="term" value="F:phosphatidylinositol-3-phosphate binding"/>
    <property type="evidence" value="ECO:0007669"/>
    <property type="project" value="InterPro"/>
</dbReference>
<evidence type="ECO:0000259" key="11">
    <source>
        <dbReference type="PROSITE" id="PS50195"/>
    </source>
</evidence>
<dbReference type="GO" id="GO:0005774">
    <property type="term" value="C:vacuolar membrane"/>
    <property type="evidence" value="ECO:0007669"/>
    <property type="project" value="UniProtKB-SubCell"/>
</dbReference>
<name>A0AAD7TZE2_9APHY</name>
<proteinExistence type="inferred from homology"/>
<accession>A0AAD7TZE2</accession>
<dbReference type="Proteomes" id="UP001215151">
    <property type="component" value="Unassembled WGS sequence"/>
</dbReference>
<dbReference type="Gene3D" id="3.30.1520.10">
    <property type="entry name" value="Phox-like domain"/>
    <property type="match status" value="1"/>
</dbReference>
<evidence type="ECO:0000313" key="13">
    <source>
        <dbReference type="Proteomes" id="UP001215151"/>
    </source>
</evidence>
<feature type="domain" description="PX" evidence="11">
    <location>
        <begin position="89"/>
        <end position="211"/>
    </location>
</feature>
<protein>
    <recommendedName>
        <fullName evidence="8">Endosomal/vacuolar adapter protein YPT35</fullName>
    </recommendedName>
    <alternativeName>
        <fullName evidence="9">PX domain-containing protein YPT35</fullName>
    </alternativeName>
</protein>
<comment type="caution">
    <text evidence="12">The sequence shown here is derived from an EMBL/GenBank/DDBJ whole genome shotgun (WGS) entry which is preliminary data.</text>
</comment>
<dbReference type="SMART" id="SM00312">
    <property type="entry name" value="PX"/>
    <property type="match status" value="1"/>
</dbReference>
<evidence type="ECO:0000256" key="8">
    <source>
        <dbReference type="ARBA" id="ARBA00033774"/>
    </source>
</evidence>
<comment type="similarity">
    <text evidence="3">Belongs to the YPT35 family.</text>
</comment>
<dbReference type="InterPro" id="IPR001683">
    <property type="entry name" value="PX_dom"/>
</dbReference>
<evidence type="ECO:0000256" key="4">
    <source>
        <dbReference type="ARBA" id="ARBA00022554"/>
    </source>
</evidence>
<keyword evidence="5" id="KW-0967">Endosome</keyword>
<evidence type="ECO:0000256" key="10">
    <source>
        <dbReference type="SAM" id="MobiDB-lite"/>
    </source>
</evidence>
<keyword evidence="6" id="KW-0472">Membrane</keyword>
<evidence type="ECO:0000256" key="7">
    <source>
        <dbReference type="ARBA" id="ARBA00033728"/>
    </source>
</evidence>
<evidence type="ECO:0000256" key="3">
    <source>
        <dbReference type="ARBA" id="ARBA00007426"/>
    </source>
</evidence>
<keyword evidence="4" id="KW-0926">Vacuole</keyword>
<evidence type="ECO:0000256" key="2">
    <source>
        <dbReference type="ARBA" id="ARBA00004177"/>
    </source>
</evidence>